<dbReference type="EMBL" id="CP001661">
    <property type="protein sequence ID" value="ACT18258.1"/>
    <property type="molecule type" value="Genomic_DNA"/>
</dbReference>
<dbReference type="KEGG" id="gem:GM21_2206"/>
<dbReference type="HOGENOM" id="CLU_2934960_0_0_7"/>
<accession>C6DYH4</accession>
<reference evidence="1" key="1">
    <citation type="submission" date="2009-07" db="EMBL/GenBank/DDBJ databases">
        <title>Complete sequence of Geobacter sp. M21.</title>
        <authorList>
            <consortium name="US DOE Joint Genome Institute"/>
            <person name="Lucas S."/>
            <person name="Copeland A."/>
            <person name="Lapidus A."/>
            <person name="Glavina del Rio T."/>
            <person name="Dalin E."/>
            <person name="Tice H."/>
            <person name="Bruce D."/>
            <person name="Goodwin L."/>
            <person name="Pitluck S."/>
            <person name="Saunders E."/>
            <person name="Brettin T."/>
            <person name="Detter J.C."/>
            <person name="Han C."/>
            <person name="Larimer F."/>
            <person name="Land M."/>
            <person name="Hauser L."/>
            <person name="Kyrpides N."/>
            <person name="Ovchinnikova G."/>
            <person name="Lovley D."/>
        </authorList>
    </citation>
    <scope>NUCLEOTIDE SEQUENCE [LARGE SCALE GENOMIC DNA]</scope>
    <source>
        <strain evidence="1">M21</strain>
    </source>
</reference>
<dbReference type="OrthoDB" id="5523224at2"/>
<protein>
    <submittedName>
        <fullName evidence="1">Uncharacterized protein</fullName>
    </submittedName>
</protein>
<sequence length="60" mass="6851">MARTTTKDFVKIPKQEYALLKKVYRTVQRQAFLVRIAEAEKNLAAGKTKKKKVSVDDLIA</sequence>
<proteinExistence type="predicted"/>
<dbReference type="AlphaFoldDB" id="C6DYH4"/>
<gene>
    <name evidence="1" type="ordered locus">GM21_2206</name>
</gene>
<name>C6DYH4_GEOSM</name>
<evidence type="ECO:0000313" key="1">
    <source>
        <dbReference type="EMBL" id="ACT18258.1"/>
    </source>
</evidence>
<organism evidence="1">
    <name type="scientific">Geobacter sp. (strain M21)</name>
    <dbReference type="NCBI Taxonomy" id="443144"/>
    <lineage>
        <taxon>Bacteria</taxon>
        <taxon>Pseudomonadati</taxon>
        <taxon>Thermodesulfobacteriota</taxon>
        <taxon>Desulfuromonadia</taxon>
        <taxon>Geobacterales</taxon>
        <taxon>Geobacteraceae</taxon>
        <taxon>Geobacter</taxon>
    </lineage>
</organism>